<keyword evidence="7" id="KW-1185">Reference proteome</keyword>
<feature type="domain" description="Fatty acid desaturase" evidence="5">
    <location>
        <begin position="78"/>
        <end position="357"/>
    </location>
</feature>
<comment type="caution">
    <text evidence="6">The sequence shown here is derived from an EMBL/GenBank/DDBJ whole genome shotgun (WGS) entry which is preliminary data.</text>
</comment>
<dbReference type="EMBL" id="JAIHOM010000004">
    <property type="protein sequence ID" value="MCW6034916.1"/>
    <property type="molecule type" value="Genomic_DNA"/>
</dbReference>
<evidence type="ECO:0000256" key="4">
    <source>
        <dbReference type="SAM" id="Phobius"/>
    </source>
</evidence>
<organism evidence="6 7">
    <name type="scientific">Spirulina subsalsa FACHB-351</name>
    <dbReference type="NCBI Taxonomy" id="234711"/>
    <lineage>
        <taxon>Bacteria</taxon>
        <taxon>Bacillati</taxon>
        <taxon>Cyanobacteriota</taxon>
        <taxon>Cyanophyceae</taxon>
        <taxon>Spirulinales</taxon>
        <taxon>Spirulinaceae</taxon>
        <taxon>Spirulina</taxon>
    </lineage>
</organism>
<protein>
    <submittedName>
        <fullName evidence="6">Fatty acid desaturase</fullName>
    </submittedName>
</protein>
<accession>A0ABT3L084</accession>
<feature type="transmembrane region" description="Helical" evidence="4">
    <location>
        <begin position="116"/>
        <end position="132"/>
    </location>
</feature>
<feature type="transmembrane region" description="Helical" evidence="4">
    <location>
        <begin position="76"/>
        <end position="96"/>
    </location>
</feature>
<evidence type="ECO:0000313" key="6">
    <source>
        <dbReference type="EMBL" id="MCW6034916.1"/>
    </source>
</evidence>
<keyword evidence="4" id="KW-1133">Transmembrane helix</keyword>
<keyword evidence="4" id="KW-0472">Membrane</keyword>
<evidence type="ECO:0000256" key="2">
    <source>
        <dbReference type="ARBA" id="ARBA00008749"/>
    </source>
</evidence>
<evidence type="ECO:0000313" key="7">
    <source>
        <dbReference type="Proteomes" id="UP001526426"/>
    </source>
</evidence>
<comment type="cofactor">
    <cofactor evidence="1">
        <name>Fe(2+)</name>
        <dbReference type="ChEBI" id="CHEBI:29033"/>
    </cofactor>
</comment>
<dbReference type="PANTHER" id="PTHR19353:SF73">
    <property type="entry name" value="FATTY ACID DESATURASE"/>
    <property type="match status" value="1"/>
</dbReference>
<dbReference type="CDD" id="cd03507">
    <property type="entry name" value="Delta12-FADS-like"/>
    <property type="match status" value="1"/>
</dbReference>
<comment type="similarity">
    <text evidence="2">Belongs to the fatty acid desaturase type 2 family.</text>
</comment>
<dbReference type="Proteomes" id="UP001526426">
    <property type="component" value="Unassembled WGS sequence"/>
</dbReference>
<sequence length="398" mass="46120">MLKNYLHRLGKIPTSVHPLVKSASSHPQKTSDQLKKSDFVLTPYIKSSNLRATYQILNTVVPYVLLWILAIKVASISFWLLPPIITLLILFSLRCFSLMHDCGHYSLFRSKRMNRIMGFLLGVINAMPQYGWSRDHAYHHKTNGDWERYRGVADFLSTEEFSQLDPFNQRFYEVLRYPLMAIPGGFFYLVIKPRLILILGVYDFAHHLFTDLQKGSEFNLAQTTSAHSSKHWQSATEFWDLLFNNICVISGWIFLSHVWGFGLFWTIYSITLSCSATIFIWIFFVQHIFEGSYAHKTAGWDYVLGAVKGSSYLELPAILRWFTADIGYHNIHHLSSRIPNYHLAACHEENRHLLSEVKTLHIRDLLNCCQFLLWDAESNRLVSIASFRDTAQMETALK</sequence>
<dbReference type="InterPro" id="IPR005804">
    <property type="entry name" value="FA_desaturase_dom"/>
</dbReference>
<dbReference type="InterPro" id="IPR012171">
    <property type="entry name" value="Fatty_acid_desaturase"/>
</dbReference>
<name>A0ABT3L084_9CYAN</name>
<dbReference type="Pfam" id="PF00487">
    <property type="entry name" value="FA_desaturase"/>
    <property type="match status" value="1"/>
</dbReference>
<gene>
    <name evidence="6" type="ORF">K4A83_01320</name>
</gene>
<evidence type="ECO:0000256" key="1">
    <source>
        <dbReference type="ARBA" id="ARBA00001954"/>
    </source>
</evidence>
<dbReference type="RefSeq" id="WP_265262574.1">
    <property type="nucleotide sequence ID" value="NZ_JAIHOM010000004.1"/>
</dbReference>
<keyword evidence="3" id="KW-0408">Iron</keyword>
<evidence type="ECO:0000256" key="3">
    <source>
        <dbReference type="ARBA" id="ARBA00023004"/>
    </source>
</evidence>
<reference evidence="6 7" key="1">
    <citation type="submission" date="2021-08" db="EMBL/GenBank/DDBJ databases">
        <title>Draft genome sequence of Spirulina subsalsa with high tolerance to salinity and hype-accumulation of phycocyanin.</title>
        <authorList>
            <person name="Pei H."/>
            <person name="Jiang L."/>
        </authorList>
    </citation>
    <scope>NUCLEOTIDE SEQUENCE [LARGE SCALE GENOMIC DNA]</scope>
    <source>
        <strain evidence="6 7">FACHB-351</strain>
    </source>
</reference>
<feature type="transmembrane region" description="Helical" evidence="4">
    <location>
        <begin position="174"/>
        <end position="191"/>
    </location>
</feature>
<proteinExistence type="inferred from homology"/>
<feature type="transmembrane region" description="Helical" evidence="4">
    <location>
        <begin position="238"/>
        <end position="259"/>
    </location>
</feature>
<keyword evidence="4" id="KW-0812">Transmembrane</keyword>
<feature type="transmembrane region" description="Helical" evidence="4">
    <location>
        <begin position="52"/>
        <end position="70"/>
    </location>
</feature>
<dbReference type="PANTHER" id="PTHR19353">
    <property type="entry name" value="FATTY ACID DESATURASE 2"/>
    <property type="match status" value="1"/>
</dbReference>
<evidence type="ECO:0000259" key="5">
    <source>
        <dbReference type="Pfam" id="PF00487"/>
    </source>
</evidence>
<feature type="transmembrane region" description="Helical" evidence="4">
    <location>
        <begin position="265"/>
        <end position="285"/>
    </location>
</feature>